<organism evidence="2 3">
    <name type="scientific">Coniosporium apollinis (strain CBS 100218)</name>
    <name type="common">Rock-inhabiting black yeast</name>
    <dbReference type="NCBI Taxonomy" id="1168221"/>
    <lineage>
        <taxon>Eukaryota</taxon>
        <taxon>Fungi</taxon>
        <taxon>Dikarya</taxon>
        <taxon>Ascomycota</taxon>
        <taxon>Pezizomycotina</taxon>
        <taxon>Dothideomycetes</taxon>
        <taxon>Dothideomycetes incertae sedis</taxon>
        <taxon>Coniosporium</taxon>
    </lineage>
</organism>
<gene>
    <name evidence="2" type="ORF">W97_03543</name>
</gene>
<dbReference type="PANTHER" id="PTHR36839:SF1">
    <property type="entry name" value="METALLO-BETA-LACTAMASE FAMILY PROTEIN (AFU_ORTHOLOGUE AFUA_5G12770)"/>
    <property type="match status" value="1"/>
</dbReference>
<dbReference type="InterPro" id="IPR036866">
    <property type="entry name" value="RibonucZ/Hydroxyglut_hydro"/>
</dbReference>
<dbReference type="SMART" id="SM00849">
    <property type="entry name" value="Lactamase_B"/>
    <property type="match status" value="1"/>
</dbReference>
<dbReference type="InterPro" id="IPR001279">
    <property type="entry name" value="Metallo-B-lactamas"/>
</dbReference>
<dbReference type="Gene3D" id="3.60.15.10">
    <property type="entry name" value="Ribonuclease Z/Hydroxyacylglutathione hydrolase-like"/>
    <property type="match status" value="1"/>
</dbReference>
<evidence type="ECO:0000313" key="2">
    <source>
        <dbReference type="EMBL" id="EON64312.1"/>
    </source>
</evidence>
<accession>R7YQX1</accession>
<dbReference type="RefSeq" id="XP_007779629.1">
    <property type="nucleotide sequence ID" value="XM_007781439.1"/>
</dbReference>
<evidence type="ECO:0000259" key="1">
    <source>
        <dbReference type="SMART" id="SM00849"/>
    </source>
</evidence>
<dbReference type="SUPFAM" id="SSF56281">
    <property type="entry name" value="Metallo-hydrolase/oxidoreductase"/>
    <property type="match status" value="1"/>
</dbReference>
<dbReference type="EMBL" id="JH767567">
    <property type="protein sequence ID" value="EON64312.1"/>
    <property type="molecule type" value="Genomic_DNA"/>
</dbReference>
<dbReference type="AlphaFoldDB" id="R7YQX1"/>
<dbReference type="Proteomes" id="UP000016924">
    <property type="component" value="Unassembled WGS sequence"/>
</dbReference>
<dbReference type="PANTHER" id="PTHR36839">
    <property type="entry name" value="METALLO-BETA-LACTAMASE FAMILY PROTEIN (AFU_ORTHOLOGUE AFUA_5G12770)"/>
    <property type="match status" value="1"/>
</dbReference>
<dbReference type="OMA" id="ICADERQ"/>
<proteinExistence type="predicted"/>
<dbReference type="HOGENOM" id="CLU_047034_1_0_1"/>
<evidence type="ECO:0000313" key="3">
    <source>
        <dbReference type="Proteomes" id="UP000016924"/>
    </source>
</evidence>
<feature type="domain" description="Metallo-beta-lactamase" evidence="1">
    <location>
        <begin position="82"/>
        <end position="245"/>
    </location>
</feature>
<sequence length="295" mass="33194">MAGSDNLLLCSTCGTQFDIPADSPPSGCRICDDPRQFVPPSGQSSCWTSLGEERGKHENQWKQDGVEKRMWSITTEPKLGIGQRAIFLETPEGNVLWDCIAYLDEKTIETINSKGGLKAIVISHPHFYTTHLEWAKAFNCPVYVSREDEKWLNRVDNWNLRRFIEGLTETIVPGVTAIKAGGHFDGSLCLHWDKKLLHADTLMAAPSGLYHKDRQPGTISYSFMWSIPNMIPLPPSKIHHIWKAVKPFEFDATHGGFTGSDIRGPDLKQRILESMKIQVRSMGHDMHSLLEEPSP</sequence>
<dbReference type="OrthoDB" id="17458at2759"/>
<dbReference type="eggNOG" id="ENOG502S0TT">
    <property type="taxonomic scope" value="Eukaryota"/>
</dbReference>
<dbReference type="GeneID" id="19900854"/>
<protein>
    <recommendedName>
        <fullName evidence="1">Metallo-beta-lactamase domain-containing protein</fullName>
    </recommendedName>
</protein>
<reference evidence="3" key="1">
    <citation type="submission" date="2012-06" db="EMBL/GenBank/DDBJ databases">
        <title>The genome sequence of Coniosporium apollinis CBS 100218.</title>
        <authorList>
            <consortium name="The Broad Institute Genome Sequencing Platform"/>
            <person name="Cuomo C."/>
            <person name="Gorbushina A."/>
            <person name="Noack S."/>
            <person name="Walker B."/>
            <person name="Young S.K."/>
            <person name="Zeng Q."/>
            <person name="Gargeya S."/>
            <person name="Fitzgerald M."/>
            <person name="Haas B."/>
            <person name="Abouelleil A."/>
            <person name="Alvarado L."/>
            <person name="Arachchi H.M."/>
            <person name="Berlin A.M."/>
            <person name="Chapman S.B."/>
            <person name="Goldberg J."/>
            <person name="Griggs A."/>
            <person name="Gujja S."/>
            <person name="Hansen M."/>
            <person name="Howarth C."/>
            <person name="Imamovic A."/>
            <person name="Larimer J."/>
            <person name="McCowan C."/>
            <person name="Montmayeur A."/>
            <person name="Murphy C."/>
            <person name="Neiman D."/>
            <person name="Pearson M."/>
            <person name="Priest M."/>
            <person name="Roberts A."/>
            <person name="Saif S."/>
            <person name="Shea T."/>
            <person name="Sisk P."/>
            <person name="Sykes S."/>
            <person name="Wortman J."/>
            <person name="Nusbaum C."/>
            <person name="Birren B."/>
        </authorList>
    </citation>
    <scope>NUCLEOTIDE SEQUENCE [LARGE SCALE GENOMIC DNA]</scope>
    <source>
        <strain evidence="3">CBS 100218</strain>
    </source>
</reference>
<dbReference type="STRING" id="1168221.R7YQX1"/>
<keyword evidence="3" id="KW-1185">Reference proteome</keyword>
<name>R7YQX1_CONA1</name>